<reference evidence="2" key="1">
    <citation type="submission" date="2017-05" db="EMBL/GenBank/DDBJ databases">
        <authorList>
            <person name="Imhoff J.F."/>
            <person name="Rahn T."/>
            <person name="Kuenzel S."/>
            <person name="Neulinger S.C."/>
        </authorList>
    </citation>
    <scope>NUCLEOTIDE SEQUENCE</scope>
    <source>
        <strain evidence="2">DSM 4395</strain>
    </source>
</reference>
<dbReference type="EMBL" id="NHSF01000070">
    <property type="protein sequence ID" value="MBK5931797.1"/>
    <property type="molecule type" value="Genomic_DNA"/>
</dbReference>
<evidence type="ECO:0000256" key="1">
    <source>
        <dbReference type="SAM" id="Phobius"/>
    </source>
</evidence>
<proteinExistence type="predicted"/>
<keyword evidence="1" id="KW-0812">Transmembrane</keyword>
<sequence length="110" mass="11582">MGSRFLANGGMKTVKVLPLLALLLMILGWVLTLLTGITLLSGPYEEGRTCQTECVQTMFFSGLGATVVALLIAGLALRLSDGRALTYISLVLLVPLGMIYAGLIVIGELA</sequence>
<accession>A0AAJ0UHW3</accession>
<reference evidence="2" key="2">
    <citation type="journal article" date="2020" name="Microorganisms">
        <title>Osmotic Adaptation and Compatible Solute Biosynthesis of Phototrophic Bacteria as Revealed from Genome Analyses.</title>
        <authorList>
            <person name="Imhoff J.F."/>
            <person name="Rahn T."/>
            <person name="Kunzel S."/>
            <person name="Keller A."/>
            <person name="Neulinger S.C."/>
        </authorList>
    </citation>
    <scope>NUCLEOTIDE SEQUENCE</scope>
    <source>
        <strain evidence="2">DSM 4395</strain>
    </source>
</reference>
<dbReference type="Proteomes" id="UP001296967">
    <property type="component" value="Unassembled WGS sequence"/>
</dbReference>
<feature type="transmembrane region" description="Helical" evidence="1">
    <location>
        <begin position="16"/>
        <end position="37"/>
    </location>
</feature>
<comment type="caution">
    <text evidence="2">The sequence shown here is derived from an EMBL/GenBank/DDBJ whole genome shotgun (WGS) entry which is preliminary data.</text>
</comment>
<protein>
    <submittedName>
        <fullName evidence="2">Uncharacterized protein</fullName>
    </submittedName>
</protein>
<evidence type="ECO:0000313" key="3">
    <source>
        <dbReference type="Proteomes" id="UP001296967"/>
    </source>
</evidence>
<keyword evidence="1" id="KW-1133">Transmembrane helix</keyword>
<name>A0AAJ0UHW3_HALSE</name>
<evidence type="ECO:0000313" key="2">
    <source>
        <dbReference type="EMBL" id="MBK5931797.1"/>
    </source>
</evidence>
<gene>
    <name evidence="2" type="ORF">CCR82_15005</name>
</gene>
<keyword evidence="1" id="KW-0472">Membrane</keyword>
<feature type="transmembrane region" description="Helical" evidence="1">
    <location>
        <begin position="57"/>
        <end position="77"/>
    </location>
</feature>
<organism evidence="2 3">
    <name type="scientific">Halochromatium salexigens</name>
    <name type="common">Chromatium salexigens</name>
    <dbReference type="NCBI Taxonomy" id="49447"/>
    <lineage>
        <taxon>Bacteria</taxon>
        <taxon>Pseudomonadati</taxon>
        <taxon>Pseudomonadota</taxon>
        <taxon>Gammaproteobacteria</taxon>
        <taxon>Chromatiales</taxon>
        <taxon>Chromatiaceae</taxon>
        <taxon>Halochromatium</taxon>
    </lineage>
</organism>
<keyword evidence="3" id="KW-1185">Reference proteome</keyword>
<feature type="transmembrane region" description="Helical" evidence="1">
    <location>
        <begin position="84"/>
        <end position="106"/>
    </location>
</feature>
<dbReference type="AlphaFoldDB" id="A0AAJ0UHW3"/>